<evidence type="ECO:0000313" key="2">
    <source>
        <dbReference type="Proteomes" id="UP000287171"/>
    </source>
</evidence>
<accession>A0A402BDW7</accession>
<name>A0A402BDW7_9CHLR</name>
<organism evidence="1 2">
    <name type="scientific">Dictyobacter alpinus</name>
    <dbReference type="NCBI Taxonomy" id="2014873"/>
    <lineage>
        <taxon>Bacteria</taxon>
        <taxon>Bacillati</taxon>
        <taxon>Chloroflexota</taxon>
        <taxon>Ktedonobacteria</taxon>
        <taxon>Ktedonobacterales</taxon>
        <taxon>Dictyobacteraceae</taxon>
        <taxon>Dictyobacter</taxon>
    </lineage>
</organism>
<evidence type="ECO:0000313" key="1">
    <source>
        <dbReference type="EMBL" id="GCE29583.1"/>
    </source>
</evidence>
<dbReference type="AlphaFoldDB" id="A0A402BDW7"/>
<sequence>MCFIKVSETKTTNVHSPVVHYQVWLNDATLRLSKKLANDRVRRNGTKKLTGTNREVTSTIGTGQLQLD</sequence>
<dbReference type="Proteomes" id="UP000287171">
    <property type="component" value="Unassembled WGS sequence"/>
</dbReference>
<dbReference type="EMBL" id="BIFT01000002">
    <property type="protein sequence ID" value="GCE29583.1"/>
    <property type="molecule type" value="Genomic_DNA"/>
</dbReference>
<keyword evidence="2" id="KW-1185">Reference proteome</keyword>
<proteinExistence type="predicted"/>
<comment type="caution">
    <text evidence="1">The sequence shown here is derived from an EMBL/GenBank/DDBJ whole genome shotgun (WGS) entry which is preliminary data.</text>
</comment>
<protein>
    <submittedName>
        <fullName evidence="1">Uncharacterized protein</fullName>
    </submittedName>
</protein>
<gene>
    <name evidence="1" type="ORF">KDA_50670</name>
</gene>
<reference evidence="2" key="1">
    <citation type="submission" date="2018-12" db="EMBL/GenBank/DDBJ databases">
        <title>Tengunoibacter tsumagoiensis gen. nov., sp. nov., Dictyobacter kobayashii sp. nov., D. alpinus sp. nov., and D. joshuensis sp. nov. and description of Dictyobacteraceae fam. nov. within the order Ktedonobacterales isolated from Tengu-no-mugimeshi.</title>
        <authorList>
            <person name="Wang C.M."/>
            <person name="Zheng Y."/>
            <person name="Sakai Y."/>
            <person name="Toyoda A."/>
            <person name="Minakuchi Y."/>
            <person name="Abe K."/>
            <person name="Yokota A."/>
            <person name="Yabe S."/>
        </authorList>
    </citation>
    <scope>NUCLEOTIDE SEQUENCE [LARGE SCALE GENOMIC DNA]</scope>
    <source>
        <strain evidence="2">Uno16</strain>
    </source>
</reference>